<name>A0A328P2K2_9GAMM</name>
<comment type="caution">
    <text evidence="2">The sequence shown here is derived from an EMBL/GenBank/DDBJ whole genome shotgun (WGS) entry which is preliminary data.</text>
</comment>
<dbReference type="Proteomes" id="UP000248926">
    <property type="component" value="Unassembled WGS sequence"/>
</dbReference>
<accession>A0A328P2K2</accession>
<dbReference type="Pfam" id="PF07484">
    <property type="entry name" value="Collar"/>
    <property type="match status" value="1"/>
</dbReference>
<sequence length="166" mass="16936">MSQPFLGQIMPAAFNFAPKGFAGCNGSLLSIAQNQALFSLLGTYYGGNGTTTFALPDLRGRTPIGFDGSSIAQSGGVENVTLLQNQLPAHTHGFNGSTNPGGAYDPSSGVFGGSGSLKIYGSSGGQQVALAATVDNAGQTQPHSNMQPYTVLNFCIALNGVFPSRG</sequence>
<gene>
    <name evidence="2" type="ORF">CA260_18230</name>
</gene>
<dbReference type="Gene3D" id="3.90.1340.10">
    <property type="entry name" value="Phage tail collar domain"/>
    <property type="match status" value="1"/>
</dbReference>
<dbReference type="OrthoDB" id="9810174at2"/>
<feature type="domain" description="Phage tail collar" evidence="1">
    <location>
        <begin position="7"/>
        <end position="63"/>
    </location>
</feature>
<evidence type="ECO:0000313" key="3">
    <source>
        <dbReference type="Proteomes" id="UP000248926"/>
    </source>
</evidence>
<dbReference type="InterPro" id="IPR037053">
    <property type="entry name" value="Phage_tail_collar_dom_sf"/>
</dbReference>
<dbReference type="InterPro" id="IPR011083">
    <property type="entry name" value="Phage_tail_collar_dom"/>
</dbReference>
<reference evidence="2 3" key="1">
    <citation type="journal article" date="2018" name="Genet. Mol. Biol.">
        <title>The genome sequence of Dyella jiangningensis FCAV SCS01 from a lignocellulose-decomposing microbial consortium metagenome reveals potential for biotechnological applications.</title>
        <authorList>
            <person name="Desiderato J.G."/>
            <person name="Alvarenga D.O."/>
            <person name="Constancio M.T.L."/>
            <person name="Alves L.M.C."/>
            <person name="Varani A.M."/>
        </authorList>
    </citation>
    <scope>NUCLEOTIDE SEQUENCE [LARGE SCALE GENOMIC DNA]</scope>
    <source>
        <strain evidence="2 3">FCAV SCS01</strain>
    </source>
</reference>
<dbReference type="EMBL" id="NFZS01000005">
    <property type="protein sequence ID" value="RAO74755.1"/>
    <property type="molecule type" value="Genomic_DNA"/>
</dbReference>
<evidence type="ECO:0000313" key="2">
    <source>
        <dbReference type="EMBL" id="RAO74755.1"/>
    </source>
</evidence>
<dbReference type="AlphaFoldDB" id="A0A328P2K2"/>
<dbReference type="SUPFAM" id="SSF88874">
    <property type="entry name" value="Receptor-binding domain of short tail fibre protein gp12"/>
    <property type="match status" value="1"/>
</dbReference>
<keyword evidence="3" id="KW-1185">Reference proteome</keyword>
<organism evidence="2 3">
    <name type="scientific">Dyella jiangningensis</name>
    <dbReference type="NCBI Taxonomy" id="1379159"/>
    <lineage>
        <taxon>Bacteria</taxon>
        <taxon>Pseudomonadati</taxon>
        <taxon>Pseudomonadota</taxon>
        <taxon>Gammaproteobacteria</taxon>
        <taxon>Lysobacterales</taxon>
        <taxon>Rhodanobacteraceae</taxon>
        <taxon>Dyella</taxon>
    </lineage>
</organism>
<protein>
    <submittedName>
        <fullName evidence="2">Microcystin-dependent protein</fullName>
    </submittedName>
</protein>
<evidence type="ECO:0000259" key="1">
    <source>
        <dbReference type="Pfam" id="PF07484"/>
    </source>
</evidence>
<dbReference type="RefSeq" id="WP_111984511.1">
    <property type="nucleotide sequence ID" value="NZ_NFZS01000005.1"/>
</dbReference>
<proteinExistence type="predicted"/>